<name>L7VWP8_9BACT</name>
<organism evidence="1">
    <name type="scientific">uncultured bacterium A1Q1_fos_1807</name>
    <dbReference type="NCBI Taxonomy" id="1256552"/>
    <lineage>
        <taxon>Bacteria</taxon>
        <taxon>environmental samples</taxon>
    </lineage>
</organism>
<protein>
    <recommendedName>
        <fullName evidence="2">Sensory transduction regulator</fullName>
    </recommendedName>
</protein>
<dbReference type="EMBL" id="JX649883">
    <property type="protein sequence ID" value="AGC71806.1"/>
    <property type="molecule type" value="Genomic_DNA"/>
</dbReference>
<evidence type="ECO:0008006" key="2">
    <source>
        <dbReference type="Google" id="ProtNLM"/>
    </source>
</evidence>
<sequence length="174" mass="19092">MEAKMVASFADLVALLASENVPCQPDPDKQVVSFAVKNGPLESEMIIRWEKQLLLAQFAVAFPYKIPPQHLPLAEHAVALINHRLVMPAFGIDHDNRLLYYRVVVPRSDDGALSYDHLFRLVSTTIDTMIDFYGLLGQVVLQGAAVEPLLAELGPSLRDDTSGSEVPPSDSLPS</sequence>
<reference evidence="1" key="1">
    <citation type="submission" date="2012-09" db="EMBL/GenBank/DDBJ databases">
        <title>Metagenomic Characterization of a Microbial Community in Wastewater Detects High Levels of Antibiotic Resistance.</title>
        <authorList>
            <person name="Abrams M."/>
            <person name="Caldwell A."/>
            <person name="Vandaei E."/>
            <person name="Lee W."/>
            <person name="Perrott J."/>
            <person name="Khan S.Y."/>
            <person name="Ta J."/>
            <person name="Romero D."/>
            <person name="Nguyen V."/>
            <person name="Pourmand N."/>
            <person name="Ouverney C.C."/>
        </authorList>
    </citation>
    <scope>NUCLEOTIDE SEQUENCE</scope>
</reference>
<dbReference type="InterPro" id="IPR019660">
    <property type="entry name" value="Put_sensory_transdc_reg_YbjN"/>
</dbReference>
<dbReference type="AlphaFoldDB" id="L7VWP8"/>
<proteinExistence type="predicted"/>
<dbReference type="Pfam" id="PF10722">
    <property type="entry name" value="YbjN"/>
    <property type="match status" value="1"/>
</dbReference>
<evidence type="ECO:0000313" key="1">
    <source>
        <dbReference type="EMBL" id="AGC71806.1"/>
    </source>
</evidence>
<accession>L7VWP8</accession>